<dbReference type="InterPro" id="IPR007627">
    <property type="entry name" value="RNA_pol_sigma70_r2"/>
</dbReference>
<dbReference type="InterPro" id="IPR013325">
    <property type="entry name" value="RNA_pol_sigma_r2"/>
</dbReference>
<feature type="domain" description="RNA polymerase sigma factor 70 region 4 type 2" evidence="6">
    <location>
        <begin position="121"/>
        <end position="173"/>
    </location>
</feature>
<evidence type="ECO:0000313" key="7">
    <source>
        <dbReference type="EMBL" id="MCV9386417.1"/>
    </source>
</evidence>
<keyword evidence="4" id="KW-0804">Transcription</keyword>
<dbReference type="Gene3D" id="1.10.10.10">
    <property type="entry name" value="Winged helix-like DNA-binding domain superfamily/Winged helix DNA-binding domain"/>
    <property type="match status" value="1"/>
</dbReference>
<dbReference type="Gene3D" id="1.10.1740.10">
    <property type="match status" value="1"/>
</dbReference>
<keyword evidence="3" id="KW-0731">Sigma factor</keyword>
<evidence type="ECO:0000313" key="8">
    <source>
        <dbReference type="Proteomes" id="UP001300692"/>
    </source>
</evidence>
<organism evidence="7 8">
    <name type="scientific">Reichenbachiella ulvae</name>
    <dbReference type="NCBI Taxonomy" id="2980104"/>
    <lineage>
        <taxon>Bacteria</taxon>
        <taxon>Pseudomonadati</taxon>
        <taxon>Bacteroidota</taxon>
        <taxon>Cytophagia</taxon>
        <taxon>Cytophagales</taxon>
        <taxon>Reichenbachiellaceae</taxon>
        <taxon>Reichenbachiella</taxon>
    </lineage>
</organism>
<dbReference type="SUPFAM" id="SSF88659">
    <property type="entry name" value="Sigma3 and sigma4 domains of RNA polymerase sigma factors"/>
    <property type="match status" value="1"/>
</dbReference>
<evidence type="ECO:0000256" key="3">
    <source>
        <dbReference type="ARBA" id="ARBA00023082"/>
    </source>
</evidence>
<dbReference type="PANTHER" id="PTHR43133">
    <property type="entry name" value="RNA POLYMERASE ECF-TYPE SIGMA FACTO"/>
    <property type="match status" value="1"/>
</dbReference>
<sequence>MPSKPKTYSEKDLVILCKKRDQKGQRSLFDQESRIMLTVCKRYVGDNYTAEELMLIGFMKVFDKIDQFKLDGSLQGWIRRIMVNTCLEWIRKNKALYKEVDIEDAAHELDHDCAESSLESDDLMKMVLDLPQGYRTVFNMYAIEGFNHQEIAEALGISVNTSKSQLSRARKLLQAKVESNEKYVELKRQSNGS</sequence>
<dbReference type="InterPro" id="IPR036388">
    <property type="entry name" value="WH-like_DNA-bd_sf"/>
</dbReference>
<proteinExistence type="inferred from homology"/>
<dbReference type="CDD" id="cd06171">
    <property type="entry name" value="Sigma70_r4"/>
    <property type="match status" value="1"/>
</dbReference>
<evidence type="ECO:0000256" key="1">
    <source>
        <dbReference type="ARBA" id="ARBA00010641"/>
    </source>
</evidence>
<evidence type="ECO:0000256" key="2">
    <source>
        <dbReference type="ARBA" id="ARBA00023015"/>
    </source>
</evidence>
<name>A0ABT3CS16_9BACT</name>
<dbReference type="PANTHER" id="PTHR43133:SF46">
    <property type="entry name" value="RNA POLYMERASE SIGMA-70 FACTOR ECF SUBFAMILY"/>
    <property type="match status" value="1"/>
</dbReference>
<gene>
    <name evidence="7" type="ORF">N7U62_07065</name>
</gene>
<reference evidence="7 8" key="1">
    <citation type="submission" date="2022-10" db="EMBL/GenBank/DDBJ databases">
        <title>Comparative genomics and taxonomic characterization of three novel marine species of genus Reichenbachiella exhibiting antioxidant and polysaccharide degradation activities.</title>
        <authorList>
            <person name="Muhammad N."/>
            <person name="Lee Y.-J."/>
            <person name="Ko J."/>
            <person name="Kim S.-G."/>
        </authorList>
    </citation>
    <scope>NUCLEOTIDE SEQUENCE [LARGE SCALE GENOMIC DNA]</scope>
    <source>
        <strain evidence="7 8">ABR2-5</strain>
    </source>
</reference>
<dbReference type="InterPro" id="IPR013324">
    <property type="entry name" value="RNA_pol_sigma_r3/r4-like"/>
</dbReference>
<dbReference type="InterPro" id="IPR013249">
    <property type="entry name" value="RNA_pol_sigma70_r4_t2"/>
</dbReference>
<dbReference type="InterPro" id="IPR039425">
    <property type="entry name" value="RNA_pol_sigma-70-like"/>
</dbReference>
<accession>A0ABT3CS16</accession>
<protein>
    <submittedName>
        <fullName evidence="7">RNA polymerase sigma factor</fullName>
    </submittedName>
</protein>
<dbReference type="InterPro" id="IPR014284">
    <property type="entry name" value="RNA_pol_sigma-70_dom"/>
</dbReference>
<evidence type="ECO:0000256" key="4">
    <source>
        <dbReference type="ARBA" id="ARBA00023163"/>
    </source>
</evidence>
<evidence type="ECO:0000259" key="6">
    <source>
        <dbReference type="Pfam" id="PF08281"/>
    </source>
</evidence>
<dbReference type="SUPFAM" id="SSF88946">
    <property type="entry name" value="Sigma2 domain of RNA polymerase sigma factors"/>
    <property type="match status" value="1"/>
</dbReference>
<dbReference type="NCBIfam" id="TIGR02937">
    <property type="entry name" value="sigma70-ECF"/>
    <property type="match status" value="1"/>
</dbReference>
<keyword evidence="8" id="KW-1185">Reference proteome</keyword>
<comment type="caution">
    <text evidence="7">The sequence shown here is derived from an EMBL/GenBank/DDBJ whole genome shotgun (WGS) entry which is preliminary data.</text>
</comment>
<dbReference type="Pfam" id="PF08281">
    <property type="entry name" value="Sigma70_r4_2"/>
    <property type="match status" value="1"/>
</dbReference>
<dbReference type="EMBL" id="JAOYOD010000001">
    <property type="protein sequence ID" value="MCV9386417.1"/>
    <property type="molecule type" value="Genomic_DNA"/>
</dbReference>
<keyword evidence="2" id="KW-0805">Transcription regulation</keyword>
<feature type="domain" description="RNA polymerase sigma-70 region 2" evidence="5">
    <location>
        <begin position="28"/>
        <end position="94"/>
    </location>
</feature>
<comment type="similarity">
    <text evidence="1">Belongs to the sigma-70 factor family. ECF subfamily.</text>
</comment>
<dbReference type="Proteomes" id="UP001300692">
    <property type="component" value="Unassembled WGS sequence"/>
</dbReference>
<evidence type="ECO:0000259" key="5">
    <source>
        <dbReference type="Pfam" id="PF04542"/>
    </source>
</evidence>
<dbReference type="Pfam" id="PF04542">
    <property type="entry name" value="Sigma70_r2"/>
    <property type="match status" value="1"/>
</dbReference>
<dbReference type="RefSeq" id="WP_264137208.1">
    <property type="nucleotide sequence ID" value="NZ_JAOYOD010000001.1"/>
</dbReference>